<sequence length="230" mass="23778">MSSRAHSLLAAGAALALAGATACAGSSSDTDSTPTSTSSAPSEVASTADTIGAPPGAQVLGRPRKGEPFKITIDFKDTRQLDEFQITVRSVTCGKPLDPAVLAYAADSIGAPTPTPTPESGKQYCVVAMEALNVGKQKSNWNADNTVTLNVGDVAYSQTQKDAAYALDYAQYWNSKGQTGPTFGINPGSKGPVHGIFQIPADEQPTTVWVTSGTAIQTIDGVEPGYLVQL</sequence>
<organism evidence="4 5">
    <name type="scientific">Streptomyces chengmaiensis</name>
    <dbReference type="NCBI Taxonomy" id="3040919"/>
    <lineage>
        <taxon>Bacteria</taxon>
        <taxon>Bacillati</taxon>
        <taxon>Actinomycetota</taxon>
        <taxon>Actinomycetes</taxon>
        <taxon>Kitasatosporales</taxon>
        <taxon>Streptomycetaceae</taxon>
        <taxon>Streptomyces</taxon>
    </lineage>
</organism>
<evidence type="ECO:0000313" key="4">
    <source>
        <dbReference type="EMBL" id="MDH2393747.1"/>
    </source>
</evidence>
<dbReference type="EMBL" id="JARWBG010000081">
    <property type="protein sequence ID" value="MDH2393747.1"/>
    <property type="molecule type" value="Genomic_DNA"/>
</dbReference>
<feature type="signal peptide" evidence="3">
    <location>
        <begin position="1"/>
        <end position="24"/>
    </location>
</feature>
<reference evidence="4 5" key="1">
    <citation type="submission" date="2023-04" db="EMBL/GenBank/DDBJ databases">
        <title>Streptomyces chengmaiensis sp. nov. isolated from the stem of mangrove plant in Hainan.</title>
        <authorList>
            <person name="Huang X."/>
            <person name="Zhou S."/>
            <person name="Chu X."/>
            <person name="Xie Y."/>
            <person name="Lin Y."/>
        </authorList>
    </citation>
    <scope>NUCLEOTIDE SEQUENCE [LARGE SCALE GENOMIC DNA]</scope>
    <source>
        <strain evidence="4 5">HNM0663</strain>
    </source>
</reference>
<feature type="compositionally biased region" description="Low complexity" evidence="2">
    <location>
        <begin position="24"/>
        <end position="47"/>
    </location>
</feature>
<feature type="chain" id="PRO_5045526202" description="DUF4352 domain-containing protein" evidence="3">
    <location>
        <begin position="25"/>
        <end position="230"/>
    </location>
</feature>
<dbReference type="RefSeq" id="WP_279933087.1">
    <property type="nucleotide sequence ID" value="NZ_JARWBG010000081.1"/>
</dbReference>
<evidence type="ECO:0000256" key="2">
    <source>
        <dbReference type="SAM" id="MobiDB-lite"/>
    </source>
</evidence>
<comment type="caution">
    <text evidence="4">The sequence shown here is derived from an EMBL/GenBank/DDBJ whole genome shotgun (WGS) entry which is preliminary data.</text>
</comment>
<accession>A0ABT6HYI3</accession>
<evidence type="ECO:0000256" key="1">
    <source>
        <dbReference type="ARBA" id="ARBA00022729"/>
    </source>
</evidence>
<gene>
    <name evidence="4" type="ORF">QCN29_34295</name>
</gene>
<protein>
    <recommendedName>
        <fullName evidence="6">DUF4352 domain-containing protein</fullName>
    </recommendedName>
</protein>
<evidence type="ECO:0008006" key="6">
    <source>
        <dbReference type="Google" id="ProtNLM"/>
    </source>
</evidence>
<keyword evidence="1 3" id="KW-0732">Signal</keyword>
<dbReference type="Proteomes" id="UP001223144">
    <property type="component" value="Unassembled WGS sequence"/>
</dbReference>
<evidence type="ECO:0000313" key="5">
    <source>
        <dbReference type="Proteomes" id="UP001223144"/>
    </source>
</evidence>
<proteinExistence type="predicted"/>
<evidence type="ECO:0000256" key="3">
    <source>
        <dbReference type="SAM" id="SignalP"/>
    </source>
</evidence>
<keyword evidence="5" id="KW-1185">Reference proteome</keyword>
<dbReference type="InterPro" id="IPR029050">
    <property type="entry name" value="Immunoprotect_excell_Ig-like"/>
</dbReference>
<dbReference type="Gene3D" id="2.60.40.1240">
    <property type="match status" value="1"/>
</dbReference>
<name>A0ABT6HYI3_9ACTN</name>
<dbReference type="PROSITE" id="PS51257">
    <property type="entry name" value="PROKAR_LIPOPROTEIN"/>
    <property type="match status" value="1"/>
</dbReference>
<feature type="region of interest" description="Disordered" evidence="2">
    <location>
        <begin position="24"/>
        <end position="64"/>
    </location>
</feature>